<dbReference type="Proteomes" id="UP000250918">
    <property type="component" value="Unassembled WGS sequence"/>
</dbReference>
<reference evidence="1 2" key="1">
    <citation type="journal article" date="2018" name="ISME J.">
        <title>A methanotrophic archaeon couples anaerobic oxidation of methane to Fe(III) reduction.</title>
        <authorList>
            <person name="Cai C."/>
            <person name="Leu A.O."/>
            <person name="Xie G.J."/>
            <person name="Guo J."/>
            <person name="Feng Y."/>
            <person name="Zhao J.X."/>
            <person name="Tyson G.W."/>
            <person name="Yuan Z."/>
            <person name="Hu S."/>
        </authorList>
    </citation>
    <scope>NUCLEOTIDE SEQUENCE [LARGE SCALE GENOMIC DNA]</scope>
    <source>
        <strain evidence="1">FeB_12</strain>
    </source>
</reference>
<protein>
    <recommendedName>
        <fullName evidence="3">NIF system FeS cluster assembly NifU N-terminal domain-containing protein</fullName>
    </recommendedName>
</protein>
<evidence type="ECO:0000313" key="2">
    <source>
        <dbReference type="Proteomes" id="UP000250918"/>
    </source>
</evidence>
<comment type="caution">
    <text evidence="1">The sequence shown here is derived from an EMBL/GenBank/DDBJ whole genome shotgun (WGS) entry which is preliminary data.</text>
</comment>
<proteinExistence type="predicted"/>
<dbReference type="AlphaFoldDB" id="A0A855X439"/>
<evidence type="ECO:0008006" key="3">
    <source>
        <dbReference type="Google" id="ProtNLM"/>
    </source>
</evidence>
<organism evidence="1 2">
    <name type="scientific">candidate division GN15 bacterium</name>
    <dbReference type="NCBI Taxonomy" id="2072418"/>
    <lineage>
        <taxon>Bacteria</taxon>
        <taxon>candidate division GN15</taxon>
    </lineage>
</organism>
<evidence type="ECO:0000313" key="1">
    <source>
        <dbReference type="EMBL" id="PWB75938.1"/>
    </source>
</evidence>
<dbReference type="EMBL" id="PQAP01000006">
    <property type="protein sequence ID" value="PWB75938.1"/>
    <property type="molecule type" value="Genomic_DNA"/>
</dbReference>
<gene>
    <name evidence="1" type="ORF">C3F09_01375</name>
</gene>
<accession>A0A855X439</accession>
<name>A0A855X439_9BACT</name>
<sequence>MPCTDVTEILSLTIDHQDCIIHYSLAKLTCGAAVGNPSLLRKWIDRRPAVDVLSATLEDVLTVLPTRSQTWEFLTLKHLTAVQHGLRAMLGFSRSGPDDVCAVQTIETDERGITLLALMRIDLITTEIAACGNCCRGDK</sequence>